<evidence type="ECO:0000256" key="1">
    <source>
        <dbReference type="SAM" id="MobiDB-lite"/>
    </source>
</evidence>
<keyword evidence="2" id="KW-0812">Transmembrane</keyword>
<dbReference type="KEGG" id="tti:THITH_04785"/>
<dbReference type="Proteomes" id="UP000005289">
    <property type="component" value="Chromosome"/>
</dbReference>
<dbReference type="EMBL" id="CP007029">
    <property type="protein sequence ID" value="AHE99952.1"/>
    <property type="molecule type" value="Genomic_DNA"/>
</dbReference>
<accession>W0DRQ9</accession>
<name>W0DRQ9_9GAMM</name>
<feature type="transmembrane region" description="Helical" evidence="2">
    <location>
        <begin position="6"/>
        <end position="26"/>
    </location>
</feature>
<organism evidence="3 4">
    <name type="scientific">Thioalkalivibrio paradoxus ARh 1</name>
    <dbReference type="NCBI Taxonomy" id="713585"/>
    <lineage>
        <taxon>Bacteria</taxon>
        <taxon>Pseudomonadati</taxon>
        <taxon>Pseudomonadota</taxon>
        <taxon>Gammaproteobacteria</taxon>
        <taxon>Chromatiales</taxon>
        <taxon>Ectothiorhodospiraceae</taxon>
        <taxon>Thioalkalivibrio</taxon>
    </lineage>
</organism>
<evidence type="ECO:0000256" key="2">
    <source>
        <dbReference type="SAM" id="Phobius"/>
    </source>
</evidence>
<dbReference type="HOGENOM" id="CLU_3085795_0_0_6"/>
<protein>
    <submittedName>
        <fullName evidence="3">Uncharacterized protein</fullName>
    </submittedName>
</protein>
<keyword evidence="2" id="KW-1133">Transmembrane helix</keyword>
<keyword evidence="2" id="KW-0472">Membrane</keyword>
<dbReference type="RefSeq" id="WP_006749019.1">
    <property type="nucleotide sequence ID" value="NZ_CP007029.1"/>
</dbReference>
<proteinExistence type="predicted"/>
<evidence type="ECO:0000313" key="4">
    <source>
        <dbReference type="Proteomes" id="UP000005289"/>
    </source>
</evidence>
<dbReference type="STRING" id="713585.THITH_04785"/>
<feature type="region of interest" description="Disordered" evidence="1">
    <location>
        <begin position="28"/>
        <end position="51"/>
    </location>
</feature>
<sequence>MYLDNFTLIGVVAAVAIAALVVHLVASDSNDTQERDGSRADAHDDNLPVCP</sequence>
<dbReference type="AlphaFoldDB" id="W0DRQ9"/>
<keyword evidence="4" id="KW-1185">Reference proteome</keyword>
<reference evidence="3 4" key="1">
    <citation type="submission" date="2013-12" db="EMBL/GenBank/DDBJ databases">
        <authorList>
            <consortium name="DOE Joint Genome Institute"/>
            <person name="Muyzer G."/>
            <person name="Huntemann M."/>
            <person name="Han J."/>
            <person name="Chen A."/>
            <person name="Kyrpides N."/>
            <person name="Mavromatis K."/>
            <person name="Markowitz V."/>
            <person name="Palaniappan K."/>
            <person name="Ivanova N."/>
            <person name="Schaumberg A."/>
            <person name="Pati A."/>
            <person name="Liolios K."/>
            <person name="Nordberg H.P."/>
            <person name="Cantor M.N."/>
            <person name="Hua S.X."/>
            <person name="Woyke T."/>
        </authorList>
    </citation>
    <scope>NUCLEOTIDE SEQUENCE [LARGE SCALE GENOMIC DNA]</scope>
    <source>
        <strain evidence="3 4">ARh 1</strain>
    </source>
</reference>
<evidence type="ECO:0000313" key="3">
    <source>
        <dbReference type="EMBL" id="AHE99952.1"/>
    </source>
</evidence>
<gene>
    <name evidence="3" type="ORF">THITH_04785</name>
</gene>
<feature type="compositionally biased region" description="Basic and acidic residues" evidence="1">
    <location>
        <begin position="32"/>
        <end position="51"/>
    </location>
</feature>